<accession>A0AB34TMB9</accession>
<proteinExistence type="predicted"/>
<dbReference type="InterPro" id="IPR018713">
    <property type="entry name" value="MPAB/Lcp_cat_dom"/>
</dbReference>
<dbReference type="EMBL" id="JZIW01000001">
    <property type="protein sequence ID" value="KOO83733.1"/>
    <property type="molecule type" value="Genomic_DNA"/>
</dbReference>
<dbReference type="GO" id="GO:0016491">
    <property type="term" value="F:oxidoreductase activity"/>
    <property type="evidence" value="ECO:0007669"/>
    <property type="project" value="InterPro"/>
</dbReference>
<dbReference type="Proteomes" id="UP000037632">
    <property type="component" value="Unassembled WGS sequence"/>
</dbReference>
<dbReference type="RefSeq" id="WP_053462053.1">
    <property type="nucleotide sequence ID" value="NZ_JZIW01000001.1"/>
</dbReference>
<dbReference type="PANTHER" id="PTHR36151">
    <property type="entry name" value="BLR2777 PROTEIN"/>
    <property type="match status" value="1"/>
</dbReference>
<comment type="caution">
    <text evidence="2">The sequence shown here is derived from an EMBL/GenBank/DDBJ whole genome shotgun (WGS) entry which is preliminary data.</text>
</comment>
<reference evidence="2 3" key="1">
    <citation type="journal article" date="2015" name="Antimicrob. Agents Chemother.">
        <title>Whole-Genome Sequencing Identifies Emergence of a Quinolone Resistance Mutation in a Case of Stenotrophomonas maltophilia Bacteremia.</title>
        <authorList>
            <person name="Pak T.R."/>
            <person name="Altman D.R."/>
            <person name="Attie O."/>
            <person name="Sebra R."/>
            <person name="Hamula C.L."/>
            <person name="Lewis M."/>
            <person name="Deikus G."/>
            <person name="Newman L.C."/>
            <person name="Fang G."/>
            <person name="Hand J."/>
            <person name="Papel G."/>
            <person name="Wallach F."/>
            <person name="Schadt E.E."/>
            <person name="Huprikar S."/>
            <person name="van Bakel H."/>
            <person name="Kasarskis A."/>
            <person name="Bashir A."/>
        </authorList>
    </citation>
    <scope>NUCLEOTIDE SEQUENCE [LARGE SCALE GENOMIC DNA]</scope>
    <source>
        <strain evidence="2 3">ISMMS6</strain>
    </source>
</reference>
<organism evidence="2 3">
    <name type="scientific">Stenotrophomonas maltophilia</name>
    <name type="common">Pseudomonas maltophilia</name>
    <name type="synonym">Xanthomonas maltophilia</name>
    <dbReference type="NCBI Taxonomy" id="40324"/>
    <lineage>
        <taxon>Bacteria</taxon>
        <taxon>Pseudomonadati</taxon>
        <taxon>Pseudomonadota</taxon>
        <taxon>Gammaproteobacteria</taxon>
        <taxon>Lysobacterales</taxon>
        <taxon>Lysobacteraceae</taxon>
        <taxon>Stenotrophomonas</taxon>
        <taxon>Stenotrophomonas maltophilia group</taxon>
    </lineage>
</organism>
<evidence type="ECO:0000259" key="1">
    <source>
        <dbReference type="Pfam" id="PF09995"/>
    </source>
</evidence>
<feature type="domain" description="ER-bound oxygenase mpaB/mpaB'/Rubber oxygenase catalytic" evidence="1">
    <location>
        <begin position="50"/>
        <end position="267"/>
    </location>
</feature>
<dbReference type="AlphaFoldDB" id="A0AB34TMB9"/>
<evidence type="ECO:0000313" key="2">
    <source>
        <dbReference type="EMBL" id="KOO83733.1"/>
    </source>
</evidence>
<gene>
    <name evidence="2" type="ORF">VL23_11240</name>
</gene>
<evidence type="ECO:0000313" key="3">
    <source>
        <dbReference type="Proteomes" id="UP000037632"/>
    </source>
</evidence>
<dbReference type="Pfam" id="PF09995">
    <property type="entry name" value="MPAB_Lcp_cat"/>
    <property type="match status" value="1"/>
</dbReference>
<protein>
    <recommendedName>
        <fullName evidence="1">ER-bound oxygenase mpaB/mpaB'/Rubber oxygenase catalytic domain-containing protein</fullName>
    </recommendedName>
</protein>
<name>A0AB34TMB9_STEMA</name>
<sequence>MPALLQRLSRPVTAPIRRWVLEAFPRGQSGIDYDHPQGDPGWFGPDSVTWRVHAELPSMLAGGLCALMLQTLHPRALAGVYDHSNFRQDLVGRLRRTTAFVAGTSYAPTGEVEALVARVRRIHAQIRGRTAQGEPYAADDPQLLTWVHVTEAFGFLQGFRRYGREVPAHIADRYYDEYRCVAEALGAVDVPRSEAEVSAYFCARQPELRVDERSREVLEVLSGVRLPVPVPGLSRDVFLGAGAALLPDWAAGMLERSGRQRAQAAASAKLMQGMSPLFRRALPDGLASHACARMGVPVEILRAWPAVPR</sequence>
<dbReference type="PANTHER" id="PTHR36151:SF3">
    <property type="entry name" value="ER-BOUND OXYGENASE MPAB_MPAB'_RUBBER OXYGENASE CATALYTIC DOMAIN-CONTAINING PROTEIN"/>
    <property type="match status" value="1"/>
</dbReference>